<protein>
    <submittedName>
        <fullName evidence="2">Uncharacterized protein</fullName>
    </submittedName>
</protein>
<feature type="chain" id="PRO_5006711396" evidence="1">
    <location>
        <begin position="21"/>
        <end position="206"/>
    </location>
</feature>
<dbReference type="OMA" id="GSGPWFY"/>
<organism evidence="2 3">
    <name type="scientific">Talaromyces islandicus</name>
    <name type="common">Penicillium islandicum</name>
    <dbReference type="NCBI Taxonomy" id="28573"/>
    <lineage>
        <taxon>Eukaryota</taxon>
        <taxon>Fungi</taxon>
        <taxon>Dikarya</taxon>
        <taxon>Ascomycota</taxon>
        <taxon>Pezizomycotina</taxon>
        <taxon>Eurotiomycetes</taxon>
        <taxon>Eurotiomycetidae</taxon>
        <taxon>Eurotiales</taxon>
        <taxon>Trichocomaceae</taxon>
        <taxon>Talaromyces</taxon>
        <taxon>Talaromyces sect. Islandici</taxon>
    </lineage>
</organism>
<proteinExistence type="predicted"/>
<feature type="signal peptide" evidence="1">
    <location>
        <begin position="1"/>
        <end position="20"/>
    </location>
</feature>
<reference evidence="2 3" key="1">
    <citation type="submission" date="2015-04" db="EMBL/GenBank/DDBJ databases">
        <authorList>
            <person name="Syromyatnikov M.Y."/>
            <person name="Popov V.N."/>
        </authorList>
    </citation>
    <scope>NUCLEOTIDE SEQUENCE [LARGE SCALE GENOMIC DNA]</scope>
    <source>
        <strain evidence="2">WF-38-12</strain>
    </source>
</reference>
<dbReference type="OrthoDB" id="2349272at2759"/>
<sequence>MRVSTTCTTASLLLLAGAGASPTRHATVLTTDQLLAISPNSSSCANAPAPGECATAAEAAPVINEVFAEYMISTAGEQAALLSLMAFETGDFKYNRNHFPGVPGQGTRNMQSPAFNRQYALSIAEIKDQVSAEDDVSATLDLLLGDARWDFGSAAWFLTTQCSDAVRQGLRQGDEAGWEAYISQCVGATVTDERTAYWRRATNTLF</sequence>
<evidence type="ECO:0000313" key="3">
    <source>
        <dbReference type="Proteomes" id="UP000054383"/>
    </source>
</evidence>
<accession>A0A0U1LZU5</accession>
<dbReference type="Proteomes" id="UP000054383">
    <property type="component" value="Unassembled WGS sequence"/>
</dbReference>
<keyword evidence="1" id="KW-0732">Signal</keyword>
<evidence type="ECO:0000313" key="2">
    <source>
        <dbReference type="EMBL" id="CRG88823.1"/>
    </source>
</evidence>
<dbReference type="AlphaFoldDB" id="A0A0U1LZU5"/>
<dbReference type="EMBL" id="CVMT01000005">
    <property type="protein sequence ID" value="CRG88823.1"/>
    <property type="molecule type" value="Genomic_DNA"/>
</dbReference>
<gene>
    <name evidence="2" type="ORF">PISL3812_05858</name>
</gene>
<evidence type="ECO:0000256" key="1">
    <source>
        <dbReference type="SAM" id="SignalP"/>
    </source>
</evidence>
<dbReference type="STRING" id="28573.A0A0U1LZU5"/>
<name>A0A0U1LZU5_TALIS</name>
<keyword evidence="3" id="KW-1185">Reference proteome</keyword>